<dbReference type="PANTHER" id="PTHR10353:SF209">
    <property type="entry name" value="GALACTOLIPID GALACTOSYLTRANSFERASE SFR2, CHLOROPLASTIC"/>
    <property type="match status" value="1"/>
</dbReference>
<name>D2EF94_PARA4</name>
<evidence type="ECO:0000256" key="3">
    <source>
        <dbReference type="ARBA" id="ARBA00023295"/>
    </source>
</evidence>
<gene>
    <name evidence="5" type="ORF">BJBARM4_0411</name>
</gene>
<dbReference type="PRINTS" id="PR00131">
    <property type="entry name" value="GLHYDRLASE1"/>
</dbReference>
<keyword evidence="3" id="KW-0326">Glycosidase</keyword>
<protein>
    <submittedName>
        <fullName evidence="5">Glycoside hydrolase family 1</fullName>
    </submittedName>
</protein>
<sequence>MLIGTSSSAHQVEGNDKNTDWWHFEMNRRLPYKSGSGCMQYTYYKKDIHIMKKLKLNAYRFEINFSRVMPSPGIINMGAIKYYKNLIKELKNAGIEPIPTLWHYTLPLWFYNIHGFERRENFTYFIKYVDSLLKNDLDVKYILTINEPVIYASKAYLSREYPPFRRSYIMFNRVLNNILLLHNQVYDILKANGYTVSFANNFMEFKSDAIFYPVAKSLDYLFNQRPLLQTRFDFIGINYYKTIDAMRFLASKINKSKKKIWFVDPRGIGRIAEREYKLFKKPIMITENGVDTLDDNYRIKFINEHFSELMKAKKSGVPVLGYLHWSFLDNFEWNFGYNKNFGIVGFDNETKRRIIKPSAFALRDIALKYGKQR</sequence>
<dbReference type="PANTHER" id="PTHR10353">
    <property type="entry name" value="GLYCOSYL HYDROLASE"/>
    <property type="match status" value="1"/>
</dbReference>
<dbReference type="InterPro" id="IPR017853">
    <property type="entry name" value="GH"/>
</dbReference>
<dbReference type="SUPFAM" id="SSF51445">
    <property type="entry name" value="(Trans)glycosidases"/>
    <property type="match status" value="1"/>
</dbReference>
<evidence type="ECO:0000313" key="5">
    <source>
        <dbReference type="EMBL" id="EEZ93020.1"/>
    </source>
</evidence>
<dbReference type="GO" id="GO:0005975">
    <property type="term" value="P:carbohydrate metabolic process"/>
    <property type="evidence" value="ECO:0007669"/>
    <property type="project" value="InterPro"/>
</dbReference>
<keyword evidence="2 5" id="KW-0378">Hydrolase</keyword>
<reference evidence="5 6" key="1">
    <citation type="journal article" date="2010" name="Proc. Natl. Acad. Sci. U.S.A.">
        <title>Enigmatic, ultrasmall, uncultivated Archaea.</title>
        <authorList>
            <person name="Baker B.J."/>
            <person name="Comolli L.R."/>
            <person name="Dick G.J."/>
            <person name="Hauser L.J."/>
            <person name="Hyatt D."/>
            <person name="Dill B.D."/>
            <person name="Land M.L."/>
            <person name="Verberkmoes N.C."/>
            <person name="Hettich R.L."/>
            <person name="Banfield J.F."/>
        </authorList>
    </citation>
    <scope>NUCLEOTIDE SEQUENCE [LARGE SCALE GENOMIC DNA]</scope>
</reference>
<evidence type="ECO:0000256" key="4">
    <source>
        <dbReference type="RuleBase" id="RU003690"/>
    </source>
</evidence>
<accession>D2EF94</accession>
<dbReference type="InterPro" id="IPR001360">
    <property type="entry name" value="Glyco_hydro_1"/>
</dbReference>
<dbReference type="EMBL" id="GG730044">
    <property type="protein sequence ID" value="EEZ93020.1"/>
    <property type="molecule type" value="Genomic_DNA"/>
</dbReference>
<dbReference type="Pfam" id="PF00232">
    <property type="entry name" value="Glyco_hydro_1"/>
    <property type="match status" value="2"/>
</dbReference>
<dbReference type="Gene3D" id="3.20.20.80">
    <property type="entry name" value="Glycosidases"/>
    <property type="match status" value="2"/>
</dbReference>
<comment type="similarity">
    <text evidence="1 4">Belongs to the glycosyl hydrolase 1 family.</text>
</comment>
<organism evidence="5 6">
    <name type="scientific">Candidatus Parvarchaeum acidiphilum ARMAN-4</name>
    <dbReference type="NCBI Taxonomy" id="662760"/>
    <lineage>
        <taxon>Archaea</taxon>
        <taxon>Candidatus Parvarchaeota</taxon>
        <taxon>Candidatus Parvarchaeum</taxon>
    </lineage>
</organism>
<evidence type="ECO:0000313" key="6">
    <source>
        <dbReference type="Proteomes" id="UP000009375"/>
    </source>
</evidence>
<dbReference type="AlphaFoldDB" id="D2EF94"/>
<dbReference type="GO" id="GO:0008422">
    <property type="term" value="F:beta-glucosidase activity"/>
    <property type="evidence" value="ECO:0007669"/>
    <property type="project" value="TreeGrafter"/>
</dbReference>
<evidence type="ECO:0000256" key="1">
    <source>
        <dbReference type="ARBA" id="ARBA00010838"/>
    </source>
</evidence>
<proteinExistence type="inferred from homology"/>
<evidence type="ECO:0000256" key="2">
    <source>
        <dbReference type="ARBA" id="ARBA00022801"/>
    </source>
</evidence>
<dbReference type="Proteomes" id="UP000009375">
    <property type="component" value="Unassembled WGS sequence"/>
</dbReference>